<protein>
    <submittedName>
        <fullName evidence="2">Uncharacterized protein</fullName>
    </submittedName>
</protein>
<evidence type="ECO:0000256" key="1">
    <source>
        <dbReference type="SAM" id="Phobius"/>
    </source>
</evidence>
<keyword evidence="1" id="KW-1133">Transmembrane helix</keyword>
<keyword evidence="1" id="KW-0472">Membrane</keyword>
<feature type="transmembrane region" description="Helical" evidence="1">
    <location>
        <begin position="7"/>
        <end position="25"/>
    </location>
</feature>
<sequence>MLYRCDGLWYRVGLCIAFAVLIYPSPTRRCILLVGFWHLPCSMGYAVIRCVGRGMGEGSTPRYVCVLDWGVCRSRGYSGGQRRLFLY</sequence>
<gene>
    <name evidence="2" type="ORF">BO86DRAFT_74445</name>
</gene>
<dbReference type="GeneID" id="37181321"/>
<dbReference type="EMBL" id="KZ824771">
    <property type="protein sequence ID" value="RAH86939.1"/>
    <property type="molecule type" value="Genomic_DNA"/>
</dbReference>
<reference evidence="2 3" key="1">
    <citation type="submission" date="2018-02" db="EMBL/GenBank/DDBJ databases">
        <title>The genomes of Aspergillus section Nigri reveals drivers in fungal speciation.</title>
        <authorList>
            <consortium name="DOE Joint Genome Institute"/>
            <person name="Vesth T.C."/>
            <person name="Nybo J."/>
            <person name="Theobald S."/>
            <person name="Brandl J."/>
            <person name="Frisvad J.C."/>
            <person name="Nielsen K.F."/>
            <person name="Lyhne E.K."/>
            <person name="Kogle M.E."/>
            <person name="Kuo A."/>
            <person name="Riley R."/>
            <person name="Clum A."/>
            <person name="Nolan M."/>
            <person name="Lipzen A."/>
            <person name="Salamov A."/>
            <person name="Henrissat B."/>
            <person name="Wiebenga A."/>
            <person name="De vries R.P."/>
            <person name="Grigoriev I.V."/>
            <person name="Mortensen U.H."/>
            <person name="Andersen M.R."/>
            <person name="Baker S.E."/>
        </authorList>
    </citation>
    <scope>NUCLEOTIDE SEQUENCE [LARGE SCALE GENOMIC DNA]</scope>
    <source>
        <strain evidence="2 3">CBS 114.51</strain>
    </source>
</reference>
<dbReference type="Proteomes" id="UP000249497">
    <property type="component" value="Unassembled WGS sequence"/>
</dbReference>
<evidence type="ECO:0000313" key="2">
    <source>
        <dbReference type="EMBL" id="RAH86939.1"/>
    </source>
</evidence>
<name>A0A8T8XHS2_ASPJA</name>
<dbReference type="RefSeq" id="XP_025532833.1">
    <property type="nucleotide sequence ID" value="XM_025677628.1"/>
</dbReference>
<evidence type="ECO:0000313" key="3">
    <source>
        <dbReference type="Proteomes" id="UP000249497"/>
    </source>
</evidence>
<organism evidence="2 3">
    <name type="scientific">Aspergillus japonicus CBS 114.51</name>
    <dbReference type="NCBI Taxonomy" id="1448312"/>
    <lineage>
        <taxon>Eukaryota</taxon>
        <taxon>Fungi</taxon>
        <taxon>Dikarya</taxon>
        <taxon>Ascomycota</taxon>
        <taxon>Pezizomycotina</taxon>
        <taxon>Eurotiomycetes</taxon>
        <taxon>Eurotiomycetidae</taxon>
        <taxon>Eurotiales</taxon>
        <taxon>Aspergillaceae</taxon>
        <taxon>Aspergillus</taxon>
        <taxon>Aspergillus subgen. Circumdati</taxon>
    </lineage>
</organism>
<accession>A0A8T8XHS2</accession>
<dbReference type="AlphaFoldDB" id="A0A8T8XHS2"/>
<keyword evidence="3" id="KW-1185">Reference proteome</keyword>
<keyword evidence="1" id="KW-0812">Transmembrane</keyword>
<proteinExistence type="predicted"/>